<geneLocation type="plasmid" evidence="12">
    <name>pmppm05 dna</name>
</geneLocation>
<keyword evidence="7 10" id="KW-0626">Porin</keyword>
<comment type="subcellular location">
    <subcellularLocation>
        <location evidence="10">Cell outer membrane</location>
        <topology evidence="10">Multi-pass membrane protein</topology>
    </subcellularLocation>
</comment>
<dbReference type="GO" id="GO:0006811">
    <property type="term" value="P:monoatomic ion transport"/>
    <property type="evidence" value="ECO:0007669"/>
    <property type="project" value="UniProtKB-KW"/>
</dbReference>
<evidence type="ECO:0000256" key="10">
    <source>
        <dbReference type="RuleBase" id="RU364005"/>
    </source>
</evidence>
<dbReference type="InterPro" id="IPR003684">
    <property type="entry name" value="Porin_alphabac"/>
</dbReference>
<feature type="chain" id="PRO_5009361705" description="Porin" evidence="10">
    <location>
        <begin position="24"/>
        <end position="546"/>
    </location>
</feature>
<keyword evidence="8 10" id="KW-0472">Membrane</keyword>
<keyword evidence="6 10" id="KW-0406">Ion transport</keyword>
<evidence type="ECO:0000256" key="1">
    <source>
        <dbReference type="ARBA" id="ARBA00009521"/>
    </source>
</evidence>
<comment type="domain">
    <text evidence="10">Consists of 16-stranded beta-barrel sheets, with large surface-exposed loops, that form a transmembrane pore at the center of each barrel. The pore is partially ocluded by a peptide loop that folds into the pore lumen.</text>
</comment>
<proteinExistence type="inferred from homology"/>
<evidence type="ECO:0000313" key="12">
    <source>
        <dbReference type="Proteomes" id="UP000218288"/>
    </source>
</evidence>
<evidence type="ECO:0000313" key="11">
    <source>
        <dbReference type="EMBL" id="BAU94233.1"/>
    </source>
</evidence>
<keyword evidence="3 10" id="KW-1134">Transmembrane beta strand</keyword>
<evidence type="ECO:0000256" key="5">
    <source>
        <dbReference type="ARBA" id="ARBA00022729"/>
    </source>
</evidence>
<keyword evidence="9 10" id="KW-0998">Cell outer membrane</keyword>
<evidence type="ECO:0000256" key="7">
    <source>
        <dbReference type="ARBA" id="ARBA00023114"/>
    </source>
</evidence>
<dbReference type="Pfam" id="PF02530">
    <property type="entry name" value="Porin_2"/>
    <property type="match status" value="1"/>
</dbReference>
<comment type="similarity">
    <text evidence="1 10">Belongs to the alphaproteobacteria porin family.</text>
</comment>
<evidence type="ECO:0000256" key="2">
    <source>
        <dbReference type="ARBA" id="ARBA00022448"/>
    </source>
</evidence>
<evidence type="ECO:0000256" key="3">
    <source>
        <dbReference type="ARBA" id="ARBA00022452"/>
    </source>
</evidence>
<dbReference type="AlphaFoldDB" id="A0A160PN63"/>
<name>A0A160PN63_9HYPH</name>
<dbReference type="EMBL" id="AP014814">
    <property type="protein sequence ID" value="BAU94233.1"/>
    <property type="molecule type" value="Genomic_DNA"/>
</dbReference>
<keyword evidence="11" id="KW-0614">Plasmid</keyword>
<dbReference type="OrthoDB" id="7801681at2"/>
<dbReference type="Proteomes" id="UP000218288">
    <property type="component" value="Plasmid pMPPM05"/>
</dbReference>
<evidence type="ECO:0000256" key="4">
    <source>
        <dbReference type="ARBA" id="ARBA00022692"/>
    </source>
</evidence>
<feature type="signal peptide" evidence="10">
    <location>
        <begin position="1"/>
        <end position="23"/>
    </location>
</feature>
<dbReference type="GO" id="GO:0015288">
    <property type="term" value="F:porin activity"/>
    <property type="evidence" value="ECO:0007669"/>
    <property type="project" value="UniProtKB-KW"/>
</dbReference>
<dbReference type="GO" id="GO:0009279">
    <property type="term" value="C:cell outer membrane"/>
    <property type="evidence" value="ECO:0007669"/>
    <property type="project" value="UniProtKB-SubCell"/>
</dbReference>
<evidence type="ECO:0000256" key="8">
    <source>
        <dbReference type="ARBA" id="ARBA00023136"/>
    </source>
</evidence>
<keyword evidence="2 10" id="KW-0813">Transport</keyword>
<accession>A0A160PN63</accession>
<sequence>MRLLKVSLLGSVAVTSAITGAQAADLPIKKAAPIEYVRVCSAYGAGFFYIPGTDTCLRVSGRARFEVGYNEGYSRNQGAGDTTGYRGLARINLDARTQTGYGTLRAFVRLEFASRTGYSNFASGTQTRIGNAFSALGQDQFGRAQQFVSTEKAFIQFAGLTAGRASSFFDFYANDYEIIGGALGSNLASTNLLAYTSKLGDSGFSASLSLEDPTFRKNTIFSASVAAANAAAGTSSFATFGALNAPSPVFLGFNAAGQPTGVGFVDVIERNRMPDFVGALRYDAAWGSAQVSAAVKDVNTGNFLPNQFLGTTGDGAALTAANAVSRQRPSTEYGWAIQGGVKFNLPFIAPGDGLYLQGAYGEGATLYTGYSNYSGSYASNTSNVSGASFNQFFNDSTLNPLTGRLELSRSFTVVGSYLHYWTPEWRSAFFASYGELSQAPGARAAQGIASALVGGGPGAPGTRTFALNQTLRDTYQIYTGASVIWSPVKDLDIGLEGIYTKIGVTNGRVVDLNKSFGVSQTNIPLSARTVSSFDTVQLRMRVQRDF</sequence>
<comment type="function">
    <text evidence="10">Forms passive diffusion pores that allow small molecular weight hydrophilic materials across the outer membrane.</text>
</comment>
<dbReference type="GO" id="GO:0046930">
    <property type="term" value="C:pore complex"/>
    <property type="evidence" value="ECO:0007669"/>
    <property type="project" value="UniProtKB-KW"/>
</dbReference>
<gene>
    <name evidence="11" type="ORF">MPPM_5628</name>
</gene>
<keyword evidence="4 10" id="KW-0812">Transmembrane</keyword>
<protein>
    <recommendedName>
        <fullName evidence="10">Porin</fullName>
    </recommendedName>
</protein>
<evidence type="ECO:0000256" key="9">
    <source>
        <dbReference type="ARBA" id="ARBA00023237"/>
    </source>
</evidence>
<dbReference type="RefSeq" id="WP_096488148.1">
    <property type="nucleotide sequence ID" value="NZ_AP014814.1"/>
</dbReference>
<evidence type="ECO:0000256" key="6">
    <source>
        <dbReference type="ARBA" id="ARBA00023065"/>
    </source>
</evidence>
<organism evidence="11 12">
    <name type="scientific">Methylorubrum populi</name>
    <dbReference type="NCBI Taxonomy" id="223967"/>
    <lineage>
        <taxon>Bacteria</taxon>
        <taxon>Pseudomonadati</taxon>
        <taxon>Pseudomonadota</taxon>
        <taxon>Alphaproteobacteria</taxon>
        <taxon>Hyphomicrobiales</taxon>
        <taxon>Methylobacteriaceae</taxon>
        <taxon>Methylorubrum</taxon>
    </lineage>
</organism>
<reference evidence="11 12" key="1">
    <citation type="journal article" date="2016" name="Genome Announc.">
        <title>Complete Genome Sequence of Methylobacterium populi P-1M, Isolated from Pink-Pigmented Household Biofilm.</title>
        <authorList>
            <person name="Morohoshi T."/>
            <person name="Ikeda T."/>
        </authorList>
    </citation>
    <scope>NUCLEOTIDE SEQUENCE [LARGE SCALE GENOMIC DNA]</scope>
    <source>
        <strain evidence="11 12">P-1M</strain>
        <plasmid evidence="12">Plasmid pmppm05 dna</plasmid>
    </source>
</reference>
<keyword evidence="5 10" id="KW-0732">Signal</keyword>